<dbReference type="FunFam" id="2.40.50.250:FF:000001">
    <property type="entry name" value="GTP-binding protein TypA"/>
    <property type="match status" value="1"/>
</dbReference>
<evidence type="ECO:0000313" key="4">
    <source>
        <dbReference type="Proteomes" id="UP000807353"/>
    </source>
</evidence>
<dbReference type="CDD" id="cd03710">
    <property type="entry name" value="BipA_TypA_C"/>
    <property type="match status" value="1"/>
</dbReference>
<dbReference type="PANTHER" id="PTHR42908">
    <property type="entry name" value="TRANSLATION ELONGATION FACTOR-RELATED"/>
    <property type="match status" value="1"/>
</dbReference>
<dbReference type="OrthoDB" id="364892at2759"/>
<dbReference type="SUPFAM" id="SSF52540">
    <property type="entry name" value="P-loop containing nucleoside triphosphate hydrolases"/>
    <property type="match status" value="1"/>
</dbReference>
<dbReference type="EMBL" id="MU150240">
    <property type="protein sequence ID" value="KAF9466684.1"/>
    <property type="molecule type" value="Genomic_DNA"/>
</dbReference>
<feature type="domain" description="Tr-type G" evidence="2">
    <location>
        <begin position="62"/>
        <end position="301"/>
    </location>
</feature>
<dbReference type="SMART" id="SM00838">
    <property type="entry name" value="EFG_C"/>
    <property type="match status" value="1"/>
</dbReference>
<dbReference type="InterPro" id="IPR042116">
    <property type="entry name" value="TypA/BipA_C"/>
</dbReference>
<evidence type="ECO:0000259" key="2">
    <source>
        <dbReference type="PROSITE" id="PS51722"/>
    </source>
</evidence>
<dbReference type="PRINTS" id="PR00315">
    <property type="entry name" value="ELONGATNFCT"/>
</dbReference>
<dbReference type="InterPro" id="IPR047041">
    <property type="entry name" value="BipA_GTP-bd_dom"/>
</dbReference>
<organism evidence="3 4">
    <name type="scientific">Collybia nuda</name>
    <dbReference type="NCBI Taxonomy" id="64659"/>
    <lineage>
        <taxon>Eukaryota</taxon>
        <taxon>Fungi</taxon>
        <taxon>Dikarya</taxon>
        <taxon>Basidiomycota</taxon>
        <taxon>Agaricomycotina</taxon>
        <taxon>Agaricomycetes</taxon>
        <taxon>Agaricomycetidae</taxon>
        <taxon>Agaricales</taxon>
        <taxon>Tricholomatineae</taxon>
        <taxon>Clitocybaceae</taxon>
        <taxon>Collybia</taxon>
    </lineage>
</organism>
<dbReference type="Pfam" id="PF00679">
    <property type="entry name" value="EFG_C"/>
    <property type="match status" value="1"/>
</dbReference>
<keyword evidence="4" id="KW-1185">Reference proteome</keyword>
<dbReference type="InterPro" id="IPR027417">
    <property type="entry name" value="P-loop_NTPase"/>
</dbReference>
<dbReference type="NCBIfam" id="TIGR00231">
    <property type="entry name" value="small_GTP"/>
    <property type="match status" value="1"/>
</dbReference>
<dbReference type="SUPFAM" id="SSF50447">
    <property type="entry name" value="Translation proteins"/>
    <property type="match status" value="1"/>
</dbReference>
<dbReference type="InterPro" id="IPR009000">
    <property type="entry name" value="Transl_B-barrel_sf"/>
</dbReference>
<dbReference type="PROSITE" id="PS51722">
    <property type="entry name" value="G_TR_2"/>
    <property type="match status" value="1"/>
</dbReference>
<dbReference type="InterPro" id="IPR048876">
    <property type="entry name" value="BipA_C"/>
</dbReference>
<dbReference type="GO" id="GO:0005829">
    <property type="term" value="C:cytosol"/>
    <property type="evidence" value="ECO:0007669"/>
    <property type="project" value="TreeGrafter"/>
</dbReference>
<proteinExistence type="predicted"/>
<accession>A0A9P5YCE7</accession>
<dbReference type="InterPro" id="IPR000640">
    <property type="entry name" value="EFG_V-like"/>
</dbReference>
<dbReference type="Gene3D" id="3.40.50.300">
    <property type="entry name" value="P-loop containing nucleotide triphosphate hydrolases"/>
    <property type="match status" value="1"/>
</dbReference>
<name>A0A9P5YCE7_9AGAR</name>
<dbReference type="Gene3D" id="2.40.30.10">
    <property type="entry name" value="Translation factors"/>
    <property type="match status" value="1"/>
</dbReference>
<dbReference type="SUPFAM" id="SSF54980">
    <property type="entry name" value="EF-G C-terminal domain-like"/>
    <property type="match status" value="2"/>
</dbReference>
<dbReference type="GO" id="GO:0005525">
    <property type="term" value="F:GTP binding"/>
    <property type="evidence" value="ECO:0007669"/>
    <property type="project" value="InterPro"/>
</dbReference>
<dbReference type="Pfam" id="PF00009">
    <property type="entry name" value="GTP_EFTU"/>
    <property type="match status" value="1"/>
</dbReference>
<dbReference type="Gene3D" id="3.30.70.870">
    <property type="entry name" value="Elongation Factor G (Translational Gtpase), domain 3"/>
    <property type="match status" value="1"/>
</dbReference>
<reference evidence="3" key="1">
    <citation type="submission" date="2020-11" db="EMBL/GenBank/DDBJ databases">
        <authorList>
            <consortium name="DOE Joint Genome Institute"/>
            <person name="Ahrendt S."/>
            <person name="Riley R."/>
            <person name="Andreopoulos W."/>
            <person name="Labutti K."/>
            <person name="Pangilinan J."/>
            <person name="Ruiz-Duenas F.J."/>
            <person name="Barrasa J.M."/>
            <person name="Sanchez-Garcia M."/>
            <person name="Camarero S."/>
            <person name="Miyauchi S."/>
            <person name="Serrano A."/>
            <person name="Linde D."/>
            <person name="Babiker R."/>
            <person name="Drula E."/>
            <person name="Ayuso-Fernandez I."/>
            <person name="Pacheco R."/>
            <person name="Padilla G."/>
            <person name="Ferreira P."/>
            <person name="Barriuso J."/>
            <person name="Kellner H."/>
            <person name="Castanera R."/>
            <person name="Alfaro M."/>
            <person name="Ramirez L."/>
            <person name="Pisabarro A.G."/>
            <person name="Kuo A."/>
            <person name="Tritt A."/>
            <person name="Lipzen A."/>
            <person name="He G."/>
            <person name="Yan M."/>
            <person name="Ng V."/>
            <person name="Cullen D."/>
            <person name="Martin F."/>
            <person name="Rosso M.-N."/>
            <person name="Henrissat B."/>
            <person name="Hibbett D."/>
            <person name="Martinez A.T."/>
            <person name="Grigoriev I.V."/>
        </authorList>
    </citation>
    <scope>NUCLEOTIDE SEQUENCE</scope>
    <source>
        <strain evidence="3">CBS 247.69</strain>
    </source>
</reference>
<dbReference type="Gene3D" id="2.40.50.250">
    <property type="entry name" value="bipa protein"/>
    <property type="match status" value="1"/>
</dbReference>
<dbReference type="Pfam" id="PF21018">
    <property type="entry name" value="BipA_C"/>
    <property type="match status" value="1"/>
</dbReference>
<dbReference type="CDD" id="cd01891">
    <property type="entry name" value="TypA_BipA"/>
    <property type="match status" value="1"/>
</dbReference>
<feature type="region of interest" description="Disordered" evidence="1">
    <location>
        <begin position="260"/>
        <end position="282"/>
    </location>
</feature>
<protein>
    <submittedName>
        <fullName evidence="3">GTP-binding protein TypA</fullName>
    </submittedName>
</protein>
<evidence type="ECO:0000313" key="3">
    <source>
        <dbReference type="EMBL" id="KAF9466684.1"/>
    </source>
</evidence>
<dbReference type="InterPro" id="IPR005225">
    <property type="entry name" value="Small_GTP-bd"/>
</dbReference>
<dbReference type="InterPro" id="IPR035651">
    <property type="entry name" value="BipA_V"/>
</dbReference>
<sequence length="724" mass="78520">MLKSVFPSTVRKSFLISTRKSIQDTPARTLLKAHGYWCSPRLFSSTPTVFADIVDGSIIPTDRIRNIAIIAHVDHGKTTLVDQLLRQSGTVRPLTAAEQVQFVPVSSPTSSNTTADSAVDGGFVTRLMDSNDLERERGITILSKCTSVNYNGNLINIVDTPGHADFGGEVERIMSMVDGVALVVDATEGPMTQTRFVLAKALSRGLKPLVVLNKSDRPSARPAQVESDLFDLFATLGATDEQVDYPLLYASAKQGWAQDFPPKPATASTDNSIPAKNEGPTSNSDMTPLFDLILSHVAPPTHLDRTQPFSMLTVQIESDPYVGMLYLGRIHTGLLRVGDTVWALNTEGTKVGEGKVKKIYGRKGLERVEKDIAGAGEIVSIAGIKNGGVNVTLVHPDGWKEEGPQPLPSTPIDPPTISIFVYANDSPLAGQEGNKLTSQLIRDRIYREAETNVALTVLPGPTSESLELRGRGVLHLGVLLETLRREGFELGVGSPKAVMIPDPDPDAPKGRMLEPIEECTVLVREEYAGGVVQKLTMRKGEMISYDADEDGWVKVVMEVPARGLIGYMSGEFKNDVHGQGTINHIFKAYEPYRGAIDTGRNGSLISMASGETSGYAIAPLQARGTMFIQPSCSVYPGMVIGESSKPQDIYVNPCVKKQLTNIRAAAADEKIVLSSPRIMTLEESLSYMGDDEIIEITPGSVRLRKVVLDPKKRMAMAKGPRKKN</sequence>
<feature type="compositionally biased region" description="Polar residues" evidence="1">
    <location>
        <begin position="266"/>
        <end position="282"/>
    </location>
</feature>
<dbReference type="GO" id="GO:0003924">
    <property type="term" value="F:GTPase activity"/>
    <property type="evidence" value="ECO:0007669"/>
    <property type="project" value="InterPro"/>
</dbReference>
<dbReference type="Gene3D" id="3.30.70.240">
    <property type="match status" value="1"/>
</dbReference>
<dbReference type="InterPro" id="IPR031157">
    <property type="entry name" value="G_TR_CS"/>
</dbReference>
<dbReference type="GO" id="GO:1990904">
    <property type="term" value="C:ribonucleoprotein complex"/>
    <property type="evidence" value="ECO:0007669"/>
    <property type="project" value="TreeGrafter"/>
</dbReference>
<dbReference type="InterPro" id="IPR035647">
    <property type="entry name" value="EFG_III/V"/>
</dbReference>
<dbReference type="FunFam" id="3.30.70.240:FF:000002">
    <property type="entry name" value="GTP-binding protein TypA"/>
    <property type="match status" value="1"/>
</dbReference>
<dbReference type="AlphaFoldDB" id="A0A9P5YCE7"/>
<gene>
    <name evidence="3" type="ORF">BDZ94DRAFT_1250512</name>
</gene>
<evidence type="ECO:0000256" key="1">
    <source>
        <dbReference type="SAM" id="MobiDB-lite"/>
    </source>
</evidence>
<dbReference type="Proteomes" id="UP000807353">
    <property type="component" value="Unassembled WGS sequence"/>
</dbReference>
<dbReference type="PANTHER" id="PTHR42908:SF8">
    <property type="entry name" value="TR-TYPE G DOMAIN-CONTAINING PROTEIN"/>
    <property type="match status" value="1"/>
</dbReference>
<dbReference type="InterPro" id="IPR000795">
    <property type="entry name" value="T_Tr_GTP-bd_dom"/>
</dbReference>
<dbReference type="PROSITE" id="PS00301">
    <property type="entry name" value="G_TR_1"/>
    <property type="match status" value="1"/>
</dbReference>
<comment type="caution">
    <text evidence="3">The sequence shown here is derived from an EMBL/GenBank/DDBJ whole genome shotgun (WGS) entry which is preliminary data.</text>
</comment>